<keyword evidence="2" id="KW-0813">Transport</keyword>
<feature type="transmembrane region" description="Helical" evidence="7">
    <location>
        <begin position="136"/>
        <end position="159"/>
    </location>
</feature>
<evidence type="ECO:0000256" key="2">
    <source>
        <dbReference type="ARBA" id="ARBA00022448"/>
    </source>
</evidence>
<feature type="transmembrane region" description="Helical" evidence="7">
    <location>
        <begin position="41"/>
        <end position="63"/>
    </location>
</feature>
<evidence type="ECO:0000313" key="9">
    <source>
        <dbReference type="EMBL" id="GMA96364.1"/>
    </source>
</evidence>
<evidence type="ECO:0000256" key="6">
    <source>
        <dbReference type="ARBA" id="ARBA00023136"/>
    </source>
</evidence>
<sequence>MPTLSPRASFWTAAAVAGLALWASGAPSIVYPLYESQWHLSPAVGTLIFAAYPIALIPTLLLFGNLSDHVGRRIAILLGLVALGLGSVAFGLATGLPEVLVGRALMGVGVGLSLGPATAAMIEFGGPSRAPRASSVTTASTATGLALATLVGGALVQYAPLPLHLSFWVLVAAVLVVGVLALFLPRVRAADAGPWRPRAPYVPAGLGRMFAAGALGISAAYVVGSVFLALGAQVARELIQSSDAFVDGAVLAVSAVSIGVVAILARRLRPRRALGAAPFVLLVGVAALVASGATHSLILFVASSVVTGAGYSLLFAGGLGVIARYAPAHHRAAMISAVYAIGYLVQAGSAVALGFIATASGLLVAIELGSIAVVALGAAAAIVANAGPRGALTRPVTIP</sequence>
<dbReference type="SUPFAM" id="SSF103473">
    <property type="entry name" value="MFS general substrate transporter"/>
    <property type="match status" value="1"/>
</dbReference>
<protein>
    <submittedName>
        <fullName evidence="9">MFS transporter</fullName>
    </submittedName>
</protein>
<reference evidence="10" key="1">
    <citation type="journal article" date="2019" name="Int. J. Syst. Evol. Microbiol.">
        <title>The Global Catalogue of Microorganisms (GCM) 10K type strain sequencing project: providing services to taxonomists for standard genome sequencing and annotation.</title>
        <authorList>
            <consortium name="The Broad Institute Genomics Platform"/>
            <consortium name="The Broad Institute Genome Sequencing Center for Infectious Disease"/>
            <person name="Wu L."/>
            <person name="Ma J."/>
        </authorList>
    </citation>
    <scope>NUCLEOTIDE SEQUENCE [LARGE SCALE GENOMIC DNA]</scope>
    <source>
        <strain evidence="10">NBRC 108894</strain>
    </source>
</reference>
<evidence type="ECO:0000259" key="8">
    <source>
        <dbReference type="PROSITE" id="PS50850"/>
    </source>
</evidence>
<evidence type="ECO:0000256" key="1">
    <source>
        <dbReference type="ARBA" id="ARBA00004651"/>
    </source>
</evidence>
<keyword evidence="10" id="KW-1185">Reference proteome</keyword>
<feature type="transmembrane region" description="Helical" evidence="7">
    <location>
        <begin position="297"/>
        <end position="322"/>
    </location>
</feature>
<proteinExistence type="predicted"/>
<dbReference type="EMBL" id="BSVB01000001">
    <property type="protein sequence ID" value="GMA96364.1"/>
    <property type="molecule type" value="Genomic_DNA"/>
</dbReference>
<dbReference type="InterPro" id="IPR020846">
    <property type="entry name" value="MFS_dom"/>
</dbReference>
<dbReference type="RefSeq" id="WP_284254960.1">
    <property type="nucleotide sequence ID" value="NZ_BAAAQO010000004.1"/>
</dbReference>
<dbReference type="Proteomes" id="UP001157034">
    <property type="component" value="Unassembled WGS sequence"/>
</dbReference>
<dbReference type="InterPro" id="IPR050171">
    <property type="entry name" value="MFS_Transporters"/>
</dbReference>
<accession>A0ABQ6KBV6</accession>
<dbReference type="InterPro" id="IPR036259">
    <property type="entry name" value="MFS_trans_sf"/>
</dbReference>
<feature type="transmembrane region" description="Helical" evidence="7">
    <location>
        <begin position="165"/>
        <end position="184"/>
    </location>
</feature>
<feature type="transmembrane region" description="Helical" evidence="7">
    <location>
        <begin position="272"/>
        <end position="291"/>
    </location>
</feature>
<evidence type="ECO:0000256" key="7">
    <source>
        <dbReference type="SAM" id="Phobius"/>
    </source>
</evidence>
<dbReference type="PANTHER" id="PTHR23517:SF13">
    <property type="entry name" value="MAJOR FACILITATOR SUPERFAMILY MFS_1"/>
    <property type="match status" value="1"/>
</dbReference>
<evidence type="ECO:0000256" key="5">
    <source>
        <dbReference type="ARBA" id="ARBA00022989"/>
    </source>
</evidence>
<evidence type="ECO:0000256" key="4">
    <source>
        <dbReference type="ARBA" id="ARBA00022692"/>
    </source>
</evidence>
<dbReference type="InterPro" id="IPR011701">
    <property type="entry name" value="MFS"/>
</dbReference>
<comment type="subcellular location">
    <subcellularLocation>
        <location evidence="1">Cell membrane</location>
        <topology evidence="1">Multi-pass membrane protein</topology>
    </subcellularLocation>
</comment>
<feature type="transmembrane region" description="Helical" evidence="7">
    <location>
        <begin position="334"/>
        <end position="356"/>
    </location>
</feature>
<feature type="transmembrane region" description="Helical" evidence="7">
    <location>
        <begin position="75"/>
        <end position="94"/>
    </location>
</feature>
<dbReference type="PROSITE" id="PS50850">
    <property type="entry name" value="MFS"/>
    <property type="match status" value="1"/>
</dbReference>
<name>A0ABQ6KBV6_9MICO</name>
<dbReference type="PANTHER" id="PTHR23517">
    <property type="entry name" value="RESISTANCE PROTEIN MDTM, PUTATIVE-RELATED-RELATED"/>
    <property type="match status" value="1"/>
</dbReference>
<evidence type="ECO:0000256" key="3">
    <source>
        <dbReference type="ARBA" id="ARBA00022475"/>
    </source>
</evidence>
<feature type="transmembrane region" description="Helical" evidence="7">
    <location>
        <begin position="244"/>
        <end position="265"/>
    </location>
</feature>
<gene>
    <name evidence="9" type="ORF">GCM10025881_31880</name>
</gene>
<feature type="transmembrane region" description="Helical" evidence="7">
    <location>
        <begin position="205"/>
        <end position="232"/>
    </location>
</feature>
<comment type="caution">
    <text evidence="9">The sequence shown here is derived from an EMBL/GenBank/DDBJ whole genome shotgun (WGS) entry which is preliminary data.</text>
</comment>
<dbReference type="Gene3D" id="1.20.1250.20">
    <property type="entry name" value="MFS general substrate transporter like domains"/>
    <property type="match status" value="1"/>
</dbReference>
<feature type="transmembrane region" description="Helical" evidence="7">
    <location>
        <begin position="100"/>
        <end position="124"/>
    </location>
</feature>
<keyword evidence="3" id="KW-1003">Cell membrane</keyword>
<feature type="domain" description="Major facilitator superfamily (MFS) profile" evidence="8">
    <location>
        <begin position="1"/>
        <end position="387"/>
    </location>
</feature>
<keyword evidence="5 7" id="KW-1133">Transmembrane helix</keyword>
<evidence type="ECO:0000313" key="10">
    <source>
        <dbReference type="Proteomes" id="UP001157034"/>
    </source>
</evidence>
<dbReference type="Pfam" id="PF07690">
    <property type="entry name" value="MFS_1"/>
    <property type="match status" value="1"/>
</dbReference>
<feature type="transmembrane region" description="Helical" evidence="7">
    <location>
        <begin position="362"/>
        <end position="384"/>
    </location>
</feature>
<keyword evidence="6 7" id="KW-0472">Membrane</keyword>
<keyword evidence="4 7" id="KW-0812">Transmembrane</keyword>
<organism evidence="9 10">
    <name type="scientific">Pseudolysinimonas kribbensis</name>
    <dbReference type="NCBI Taxonomy" id="433641"/>
    <lineage>
        <taxon>Bacteria</taxon>
        <taxon>Bacillati</taxon>
        <taxon>Actinomycetota</taxon>
        <taxon>Actinomycetes</taxon>
        <taxon>Micrococcales</taxon>
        <taxon>Microbacteriaceae</taxon>
        <taxon>Pseudolysinimonas</taxon>
    </lineage>
</organism>